<organism evidence="2 3">
    <name type="scientific">Segatella copri</name>
    <dbReference type="NCBI Taxonomy" id="165179"/>
    <lineage>
        <taxon>Bacteria</taxon>
        <taxon>Pseudomonadati</taxon>
        <taxon>Bacteroidota</taxon>
        <taxon>Bacteroidia</taxon>
        <taxon>Bacteroidales</taxon>
        <taxon>Prevotellaceae</taxon>
        <taxon>Segatella</taxon>
    </lineage>
</organism>
<feature type="chain" id="PRO_5041638426" evidence="1">
    <location>
        <begin position="27"/>
        <end position="156"/>
    </location>
</feature>
<accession>A0AA90UFG8</accession>
<evidence type="ECO:0000256" key="1">
    <source>
        <dbReference type="SAM" id="SignalP"/>
    </source>
</evidence>
<evidence type="ECO:0000313" key="2">
    <source>
        <dbReference type="EMBL" id="MQN12923.1"/>
    </source>
</evidence>
<feature type="signal peptide" evidence="1">
    <location>
        <begin position="1"/>
        <end position="26"/>
    </location>
</feature>
<gene>
    <name evidence="2" type="ORF">F7D95_08815</name>
</gene>
<sequence length="156" mass="17262">MIISRFTPPILGKLALVAAFFTLTLASCSKDDVSSDIDDPVVSPPADSEAPSYYAITDAEGIGFTKDGIAYEYISNGKTRWVLSYQEIAKRLDIDISKISTIKITRDQILKNGLWRFDGQQEGTAYAIDVDPEDGEIEWVITLEDIPGENVFTLHI</sequence>
<keyword evidence="1" id="KW-0732">Signal</keyword>
<dbReference type="EMBL" id="VZCW01000226">
    <property type="protein sequence ID" value="MQN12923.1"/>
    <property type="molecule type" value="Genomic_DNA"/>
</dbReference>
<protein>
    <submittedName>
        <fullName evidence="2">Uncharacterized protein</fullName>
    </submittedName>
</protein>
<dbReference type="PROSITE" id="PS51257">
    <property type="entry name" value="PROKAR_LIPOPROTEIN"/>
    <property type="match status" value="1"/>
</dbReference>
<evidence type="ECO:0000313" key="3">
    <source>
        <dbReference type="Proteomes" id="UP000442105"/>
    </source>
</evidence>
<dbReference type="Proteomes" id="UP000442105">
    <property type="component" value="Unassembled WGS sequence"/>
</dbReference>
<reference evidence="3" key="1">
    <citation type="submission" date="2019-09" db="EMBL/GenBank/DDBJ databases">
        <title>Distinct polysaccharide growth profiles of human intestinal Prevotella copri isolates.</title>
        <authorList>
            <person name="Fehlner-Peach H."/>
            <person name="Magnabosco C."/>
            <person name="Raghavan V."/>
            <person name="Scher J.U."/>
            <person name="Tett A."/>
            <person name="Cox L.M."/>
            <person name="Gottsegen C."/>
            <person name="Watters A."/>
            <person name="Wiltshire- Gordon J.D."/>
            <person name="Segata N."/>
            <person name="Bonneau R."/>
            <person name="Littman D.R."/>
        </authorList>
    </citation>
    <scope>NUCLEOTIDE SEQUENCE [LARGE SCALE GENOMIC DNA]</scope>
    <source>
        <strain evidence="3">iAQ1179</strain>
    </source>
</reference>
<comment type="caution">
    <text evidence="2">The sequence shown here is derived from an EMBL/GenBank/DDBJ whole genome shotgun (WGS) entry which is preliminary data.</text>
</comment>
<name>A0AA90UFG8_9BACT</name>
<dbReference type="AlphaFoldDB" id="A0AA90UFG8"/>
<dbReference type="RefSeq" id="WP_153128649.1">
    <property type="nucleotide sequence ID" value="NZ_VZCW01000226.1"/>
</dbReference>
<proteinExistence type="predicted"/>